<comment type="caution">
    <text evidence="2">The sequence shown here is derived from an EMBL/GenBank/DDBJ whole genome shotgun (WGS) entry which is preliminary data.</text>
</comment>
<dbReference type="Proteomes" id="UP001241537">
    <property type="component" value="Unassembled WGS sequence"/>
</dbReference>
<dbReference type="Pfam" id="PF13439">
    <property type="entry name" value="Glyco_transf_4"/>
    <property type="match status" value="1"/>
</dbReference>
<organism evidence="2 3">
    <name type="scientific">Moryella indoligenes</name>
    <dbReference type="NCBI Taxonomy" id="371674"/>
    <lineage>
        <taxon>Bacteria</taxon>
        <taxon>Bacillati</taxon>
        <taxon>Bacillota</taxon>
        <taxon>Clostridia</taxon>
        <taxon>Lachnospirales</taxon>
        <taxon>Lachnospiraceae</taxon>
        <taxon>Moryella</taxon>
    </lineage>
</organism>
<reference evidence="2" key="1">
    <citation type="submission" date="2023-07" db="EMBL/GenBank/DDBJ databases">
        <title>Genomic Encyclopedia of Type Strains, Phase IV (KMG-IV): sequencing the most valuable type-strain genomes for metagenomic binning, comparative biology and taxonomic classification.</title>
        <authorList>
            <person name="Goeker M."/>
        </authorList>
    </citation>
    <scope>NUCLEOTIDE SEQUENCE</scope>
    <source>
        <strain evidence="2">DSM 19659</strain>
    </source>
</reference>
<dbReference type="RefSeq" id="WP_146137114.1">
    <property type="nucleotide sequence ID" value="NZ_JAUSTO010000010.1"/>
</dbReference>
<feature type="domain" description="Glycosyltransferase subfamily 4-like N-terminal" evidence="1">
    <location>
        <begin position="21"/>
        <end position="205"/>
    </location>
</feature>
<proteinExistence type="predicted"/>
<dbReference type="PANTHER" id="PTHR12526">
    <property type="entry name" value="GLYCOSYLTRANSFERASE"/>
    <property type="match status" value="1"/>
</dbReference>
<dbReference type="InterPro" id="IPR028098">
    <property type="entry name" value="Glyco_trans_4-like_N"/>
</dbReference>
<dbReference type="SUPFAM" id="SSF53756">
    <property type="entry name" value="UDP-Glycosyltransferase/glycogen phosphorylase"/>
    <property type="match status" value="1"/>
</dbReference>
<dbReference type="EMBL" id="JAUSTO010000010">
    <property type="protein sequence ID" value="MDQ0152976.1"/>
    <property type="molecule type" value="Genomic_DNA"/>
</dbReference>
<dbReference type="PANTHER" id="PTHR12526:SF600">
    <property type="entry name" value="GLYCOSYL TRANSFERASE GROUP 1"/>
    <property type="match status" value="1"/>
</dbReference>
<evidence type="ECO:0000313" key="3">
    <source>
        <dbReference type="Proteomes" id="UP001241537"/>
    </source>
</evidence>
<dbReference type="Pfam" id="PF13692">
    <property type="entry name" value="Glyco_trans_1_4"/>
    <property type="match status" value="1"/>
</dbReference>
<evidence type="ECO:0000259" key="1">
    <source>
        <dbReference type="Pfam" id="PF13439"/>
    </source>
</evidence>
<name>A0AAE3VAY9_9FIRM</name>
<protein>
    <submittedName>
        <fullName evidence="2">Glycosyltransferase involved in cell wall biosynthesis</fullName>
    </submittedName>
</protein>
<dbReference type="GO" id="GO:0016757">
    <property type="term" value="F:glycosyltransferase activity"/>
    <property type="evidence" value="ECO:0007669"/>
    <property type="project" value="TreeGrafter"/>
</dbReference>
<dbReference type="Gene3D" id="3.40.50.2000">
    <property type="entry name" value="Glycogen Phosphorylase B"/>
    <property type="match status" value="2"/>
</dbReference>
<sequence>MKILMLSSRIPYPLTAGFRIRIYNEAKQLKQAGHQVDLLFLSRRGDMEKYGSALYGVFTTVRAVPFSPVKAGGQLFSALFHPGYPFQVALYQNGGFASALYSAYAQYDMIIANHIRTAEYLKQLPEDKIILDLHDAISYNYYNAIQLSRGLKKLLYLTEYRRVLHYECCCSRQYKKTVLISEKDRQWLISHGASAKNLHVIPLAVRDDISVPPKDYHNDRHAIAFLGKMSYQPNADAVRWFVRKVFPLLRKQEPELQFYIMGIEPPKDIQDLGGHSGISVTGFLENPFLLLSKMKVSVVPIQNGAGTQNKLLESMMLGVPVVASRIAAEGIAGSDGRELLIADSPQQYAEHILSLLHSESLRERIGRDGQRLIENKYTWNSLTTQWLSLLSSSDRKD</sequence>
<evidence type="ECO:0000313" key="2">
    <source>
        <dbReference type="EMBL" id="MDQ0152976.1"/>
    </source>
</evidence>
<gene>
    <name evidence="2" type="ORF">J2S20_001682</name>
</gene>
<keyword evidence="3" id="KW-1185">Reference proteome</keyword>
<accession>A0AAE3VAY9</accession>
<dbReference type="AlphaFoldDB" id="A0AAE3VAY9"/>
<dbReference type="CDD" id="cd03801">
    <property type="entry name" value="GT4_PimA-like"/>
    <property type="match status" value="1"/>
</dbReference>